<comment type="similarity">
    <text evidence="2">Belongs to the plant acyltransferase family.</text>
</comment>
<evidence type="ECO:0000256" key="5">
    <source>
        <dbReference type="ARBA" id="ARBA00023315"/>
    </source>
</evidence>
<evidence type="ECO:0000256" key="2">
    <source>
        <dbReference type="ARBA" id="ARBA00009861"/>
    </source>
</evidence>
<evidence type="ECO:0000256" key="3">
    <source>
        <dbReference type="ARBA" id="ARBA00022679"/>
    </source>
</evidence>
<dbReference type="PANTHER" id="PTHR31147">
    <property type="entry name" value="ACYL TRANSFERASE 4"/>
    <property type="match status" value="1"/>
</dbReference>
<dbReference type="PANTHER" id="PTHR31147:SF1">
    <property type="entry name" value="ACYL TRANSFERASE 4"/>
    <property type="match status" value="1"/>
</dbReference>
<reference evidence="6 7" key="1">
    <citation type="journal article" date="2021" name="Nat. Plants">
        <title>The Taxus genome provides insights into paclitaxel biosynthesis.</title>
        <authorList>
            <person name="Xiong X."/>
            <person name="Gou J."/>
            <person name="Liao Q."/>
            <person name="Li Y."/>
            <person name="Zhou Q."/>
            <person name="Bi G."/>
            <person name="Li C."/>
            <person name="Du R."/>
            <person name="Wang X."/>
            <person name="Sun T."/>
            <person name="Guo L."/>
            <person name="Liang H."/>
            <person name="Lu P."/>
            <person name="Wu Y."/>
            <person name="Zhang Z."/>
            <person name="Ro D.K."/>
            <person name="Shang Y."/>
            <person name="Huang S."/>
            <person name="Yan J."/>
        </authorList>
    </citation>
    <scope>NUCLEOTIDE SEQUENCE [LARGE SCALE GENOMIC DNA]</scope>
    <source>
        <strain evidence="6">Ta-2019</strain>
    </source>
</reference>
<dbReference type="AlphaFoldDB" id="A0AA38L9G6"/>
<dbReference type="OMA" id="EMARGEC"/>
<proteinExistence type="inferred from homology"/>
<evidence type="ECO:0000256" key="4">
    <source>
        <dbReference type="ARBA" id="ARBA00023059"/>
    </source>
</evidence>
<gene>
    <name evidence="6" type="ORF">KI387_025355</name>
</gene>
<keyword evidence="5" id="KW-0012">Acyltransferase</keyword>
<evidence type="ECO:0000256" key="1">
    <source>
        <dbReference type="ARBA" id="ARBA00005122"/>
    </source>
</evidence>
<dbReference type="EMBL" id="JAHRHJ020000005">
    <property type="protein sequence ID" value="KAH9316728.1"/>
    <property type="molecule type" value="Genomic_DNA"/>
</dbReference>
<protein>
    <submittedName>
        <fullName evidence="6">Uncharacterized protein</fullName>
    </submittedName>
</protein>
<keyword evidence="7" id="KW-1185">Reference proteome</keyword>
<organism evidence="6 7">
    <name type="scientific">Taxus chinensis</name>
    <name type="common">Chinese yew</name>
    <name type="synonym">Taxus wallichiana var. chinensis</name>
    <dbReference type="NCBI Taxonomy" id="29808"/>
    <lineage>
        <taxon>Eukaryota</taxon>
        <taxon>Viridiplantae</taxon>
        <taxon>Streptophyta</taxon>
        <taxon>Embryophyta</taxon>
        <taxon>Tracheophyta</taxon>
        <taxon>Spermatophyta</taxon>
        <taxon>Pinopsida</taxon>
        <taxon>Pinidae</taxon>
        <taxon>Conifers II</taxon>
        <taxon>Cupressales</taxon>
        <taxon>Taxaceae</taxon>
        <taxon>Taxus</taxon>
    </lineage>
</organism>
<dbReference type="GO" id="GO:0042617">
    <property type="term" value="P:paclitaxel biosynthetic process"/>
    <property type="evidence" value="ECO:0007669"/>
    <property type="project" value="UniProtKB-KW"/>
</dbReference>
<accession>A0AA38L9G6</accession>
<comment type="pathway">
    <text evidence="1">Alkaloid biosynthesis; taxol biosynthesis.</text>
</comment>
<dbReference type="InterPro" id="IPR050898">
    <property type="entry name" value="Plant_acyltransferase"/>
</dbReference>
<comment type="caution">
    <text evidence="6">The sequence shown here is derived from an EMBL/GenBank/DDBJ whole genome shotgun (WGS) entry which is preliminary data.</text>
</comment>
<sequence length="302" mass="33890">MENLGRRDLQVKRFDPVMVAPYLPLPKVTLQLSTIDNCIILRAMANVLLVYNSSESISADPAKTIREALSKVLMYYFPLAGRLRKKENGDLEVECTGEGALFVEAMADKELSVLGDLDDLINPSFQQLLFSQPPDTDIEDHHLLAVQVNHFESLLPTSVVEESVQASFLINSKTIEYIKQCVMEECKEFFSTFEVLAAMVWLARTKALQISHAETVKLVFIRDMRKSLNPPIPNGYYGNVIGFACAIDNAKELINGSLLHVVMIIKKSKFSLTDENLESSIVMNPSRLDVDMKQENLVGFND</sequence>
<dbReference type="Proteomes" id="UP000824469">
    <property type="component" value="Unassembled WGS sequence"/>
</dbReference>
<dbReference type="Gene3D" id="3.30.559.10">
    <property type="entry name" value="Chloramphenicol acetyltransferase-like domain"/>
    <property type="match status" value="2"/>
</dbReference>
<keyword evidence="3" id="KW-0808">Transferase</keyword>
<name>A0AA38L9G6_TAXCH</name>
<dbReference type="GO" id="GO:0016740">
    <property type="term" value="F:transferase activity"/>
    <property type="evidence" value="ECO:0007669"/>
    <property type="project" value="UniProtKB-KW"/>
</dbReference>
<evidence type="ECO:0000313" key="7">
    <source>
        <dbReference type="Proteomes" id="UP000824469"/>
    </source>
</evidence>
<keyword evidence="4" id="KW-0876">Taxol biosynthesis</keyword>
<dbReference type="InterPro" id="IPR023213">
    <property type="entry name" value="CAT-like_dom_sf"/>
</dbReference>
<evidence type="ECO:0000313" key="6">
    <source>
        <dbReference type="EMBL" id="KAH9316728.1"/>
    </source>
</evidence>
<dbReference type="Pfam" id="PF02458">
    <property type="entry name" value="Transferase"/>
    <property type="match status" value="2"/>
</dbReference>